<dbReference type="EMBL" id="MUMY01000018">
    <property type="protein sequence ID" value="ONM46978.1"/>
    <property type="molecule type" value="Genomic_DNA"/>
</dbReference>
<comment type="caution">
    <text evidence="3">The sequence shown here is derived from an EMBL/GenBank/DDBJ whole genome shotgun (WGS) entry which is preliminary data.</text>
</comment>
<proteinExistence type="predicted"/>
<keyword evidence="1" id="KW-1133">Transmembrane helix</keyword>
<sequence>MVAHDSAPGAPHEGSETGHRHDAVVFQHDRAPLPLRGLVDQGVLTPAQLDAVLAALGEGRPVRLSAAKLLAEIAAYVGAALLLSGVGLLVIASWDDLARAGRVVLFAVVAVGLAGTGVALAGRRHGVFQALRVRRTVVAAPPSSGPGDEPVVSSGPGGAHGSAIGHPVAVGVNGAMAVSRPHSARTRLAAVLFVLSSLSTAAAVGSAVDSGSGDTAWVYACFAGLLVGIAGYLALPSLVGVLTVAGFSAAVVPGVMYELLDIDSPGPGIAVLGLGLVWFALTKLGAVTESWAGYLIAVVIAVYGAQLAGIAEESPVVYLLTALVALLCFGLYATDRSWVLILGGTAALALAAVEAVWDWTDGSIGAAAAVLVIGAGVLGIGSVLLARAPKSSELG</sequence>
<evidence type="ECO:0000256" key="1">
    <source>
        <dbReference type="SAM" id="Phobius"/>
    </source>
</evidence>
<evidence type="ECO:0000313" key="3">
    <source>
        <dbReference type="EMBL" id="ONM46978.1"/>
    </source>
</evidence>
<feature type="transmembrane region" description="Helical" evidence="1">
    <location>
        <begin position="216"/>
        <end position="235"/>
    </location>
</feature>
<dbReference type="Pfam" id="PF09925">
    <property type="entry name" value="DUF2157"/>
    <property type="match status" value="1"/>
</dbReference>
<name>A0A1W0AWT4_9NOCA</name>
<feature type="transmembrane region" description="Helical" evidence="1">
    <location>
        <begin position="266"/>
        <end position="284"/>
    </location>
</feature>
<evidence type="ECO:0000313" key="4">
    <source>
        <dbReference type="Proteomes" id="UP000188836"/>
    </source>
</evidence>
<feature type="transmembrane region" description="Helical" evidence="1">
    <location>
        <begin position="100"/>
        <end position="122"/>
    </location>
</feature>
<organism evidence="3 4">
    <name type="scientific">Nocardia donostiensis</name>
    <dbReference type="NCBI Taxonomy" id="1538463"/>
    <lineage>
        <taxon>Bacteria</taxon>
        <taxon>Bacillati</taxon>
        <taxon>Actinomycetota</taxon>
        <taxon>Actinomycetes</taxon>
        <taxon>Mycobacteriales</taxon>
        <taxon>Nocardiaceae</taxon>
        <taxon>Nocardia</taxon>
    </lineage>
</organism>
<keyword evidence="4" id="KW-1185">Reference proteome</keyword>
<dbReference type="InterPro" id="IPR018677">
    <property type="entry name" value="DUF2157"/>
</dbReference>
<dbReference type="Proteomes" id="UP000188836">
    <property type="component" value="Unassembled WGS sequence"/>
</dbReference>
<reference evidence="3 4" key="1">
    <citation type="journal article" date="2016" name="Antonie Van Leeuwenhoek">
        <title>Nocardia donostiensis sp. nov., isolated from human respiratory specimens.</title>
        <authorList>
            <person name="Ercibengoa M."/>
            <person name="Bell M."/>
            <person name="Marimon J.M."/>
            <person name="Humrighouse B."/>
            <person name="Klenk H.P."/>
            <person name="Potter G."/>
            <person name="Perez-Trallero E."/>
        </authorList>
    </citation>
    <scope>NUCLEOTIDE SEQUENCE [LARGE SCALE GENOMIC DNA]</scope>
    <source>
        <strain evidence="3 4">X1655</strain>
    </source>
</reference>
<feature type="transmembrane region" description="Helical" evidence="1">
    <location>
        <begin position="363"/>
        <end position="386"/>
    </location>
</feature>
<keyword evidence="1" id="KW-0812">Transmembrane</keyword>
<dbReference type="AlphaFoldDB" id="A0A1W0AWT4"/>
<feature type="domain" description="DUF2157" evidence="2">
    <location>
        <begin position="38"/>
        <end position="126"/>
    </location>
</feature>
<feature type="transmembrane region" description="Helical" evidence="1">
    <location>
        <begin position="291"/>
        <end position="310"/>
    </location>
</feature>
<gene>
    <name evidence="3" type="ORF">B0T46_19915</name>
</gene>
<dbReference type="STRING" id="1538463.B0T36_14195"/>
<keyword evidence="1" id="KW-0472">Membrane</keyword>
<evidence type="ECO:0000259" key="2">
    <source>
        <dbReference type="Pfam" id="PF09925"/>
    </source>
</evidence>
<feature type="transmembrane region" description="Helical" evidence="1">
    <location>
        <begin position="186"/>
        <end position="204"/>
    </location>
</feature>
<dbReference type="RefSeq" id="WP_077119633.1">
    <property type="nucleotide sequence ID" value="NZ_LOKT01000008.1"/>
</dbReference>
<protein>
    <recommendedName>
        <fullName evidence="2">DUF2157 domain-containing protein</fullName>
    </recommendedName>
</protein>
<feature type="transmembrane region" description="Helical" evidence="1">
    <location>
        <begin position="338"/>
        <end position="357"/>
    </location>
</feature>
<feature type="transmembrane region" description="Helical" evidence="1">
    <location>
        <begin position="242"/>
        <end position="260"/>
    </location>
</feature>
<feature type="transmembrane region" description="Helical" evidence="1">
    <location>
        <begin position="73"/>
        <end position="94"/>
    </location>
</feature>
<accession>A0A1W0AWT4</accession>
<feature type="transmembrane region" description="Helical" evidence="1">
    <location>
        <begin position="316"/>
        <end position="333"/>
    </location>
</feature>